<evidence type="ECO:0000256" key="1">
    <source>
        <dbReference type="ARBA" id="ARBA00023125"/>
    </source>
</evidence>
<dbReference type="InterPro" id="IPR036390">
    <property type="entry name" value="WH_DNA-bd_sf"/>
</dbReference>
<dbReference type="PANTHER" id="PTHR33221:SF4">
    <property type="entry name" value="HTH-TYPE TRANSCRIPTIONAL REPRESSOR NSRR"/>
    <property type="match status" value="1"/>
</dbReference>
<keyword evidence="1" id="KW-0238">DNA-binding</keyword>
<keyword evidence="3" id="KW-1185">Reference proteome</keyword>
<reference evidence="3" key="1">
    <citation type="journal article" date="2019" name="Int. J. Syst. Evol. Microbiol.">
        <title>The Global Catalogue of Microorganisms (GCM) 10K type strain sequencing project: providing services to taxonomists for standard genome sequencing and annotation.</title>
        <authorList>
            <consortium name="The Broad Institute Genomics Platform"/>
            <consortium name="The Broad Institute Genome Sequencing Center for Infectious Disease"/>
            <person name="Wu L."/>
            <person name="Ma J."/>
        </authorList>
    </citation>
    <scope>NUCLEOTIDE SEQUENCE [LARGE SCALE GENOMIC DNA]</scope>
    <source>
        <strain evidence="3">NBRC 111368</strain>
    </source>
</reference>
<proteinExistence type="predicted"/>
<sequence length="181" mass="19750">MRTSLIGISDTQYVRAFKCAMQMLNIVAMQLDKFSDYALRILITLAVRAPERVATSEIAGRFAISENHLSKVATQLAREGFVLSERGRSGGLTLHQSAEEIRIGSVLRALKRQESVAECFGDNKTCLILPVCGLRGPLAQAREAFFATLDGYTLADIVGQRGGLTALLRDDVDDTNTQLTS</sequence>
<dbReference type="InterPro" id="IPR000944">
    <property type="entry name" value="Tscrpt_reg_Rrf2"/>
</dbReference>
<dbReference type="PROSITE" id="PS51197">
    <property type="entry name" value="HTH_RRF2_2"/>
    <property type="match status" value="1"/>
</dbReference>
<comment type="caution">
    <text evidence="2">The sequence shown here is derived from an EMBL/GenBank/DDBJ whole genome shotgun (WGS) entry which is preliminary data.</text>
</comment>
<accession>A0ABW1Z2F7</accession>
<dbReference type="SUPFAM" id="SSF46785">
    <property type="entry name" value="Winged helix' DNA-binding domain"/>
    <property type="match status" value="1"/>
</dbReference>
<dbReference type="InterPro" id="IPR036388">
    <property type="entry name" value="WH-like_DNA-bd_sf"/>
</dbReference>
<organism evidence="2 3">
    <name type="scientific">Sulfitobacter profundi</name>
    <dbReference type="NCBI Taxonomy" id="2679961"/>
    <lineage>
        <taxon>Bacteria</taxon>
        <taxon>Pseudomonadati</taxon>
        <taxon>Pseudomonadota</taxon>
        <taxon>Alphaproteobacteria</taxon>
        <taxon>Rhodobacterales</taxon>
        <taxon>Roseobacteraceae</taxon>
        <taxon>Sulfitobacter</taxon>
    </lineage>
</organism>
<dbReference type="PANTHER" id="PTHR33221">
    <property type="entry name" value="WINGED HELIX-TURN-HELIX TRANSCRIPTIONAL REGULATOR, RRF2 FAMILY"/>
    <property type="match status" value="1"/>
</dbReference>
<dbReference type="Pfam" id="PF02082">
    <property type="entry name" value="Rrf2"/>
    <property type="match status" value="1"/>
</dbReference>
<dbReference type="EMBL" id="JBHSWA010000003">
    <property type="protein sequence ID" value="MFC6643548.1"/>
    <property type="molecule type" value="Genomic_DNA"/>
</dbReference>
<evidence type="ECO:0000313" key="2">
    <source>
        <dbReference type="EMBL" id="MFC6643548.1"/>
    </source>
</evidence>
<protein>
    <submittedName>
        <fullName evidence="2">RrF2 family transcriptional regulator</fullName>
    </submittedName>
</protein>
<dbReference type="NCBIfam" id="TIGR00738">
    <property type="entry name" value="rrf2_super"/>
    <property type="match status" value="1"/>
</dbReference>
<dbReference type="Proteomes" id="UP001596403">
    <property type="component" value="Unassembled WGS sequence"/>
</dbReference>
<dbReference type="Gene3D" id="1.10.10.10">
    <property type="entry name" value="Winged helix-like DNA-binding domain superfamily/Winged helix DNA-binding domain"/>
    <property type="match status" value="1"/>
</dbReference>
<name>A0ABW1Z2F7_9RHOB</name>
<gene>
    <name evidence="2" type="ORF">ACFQAU_19375</name>
</gene>
<dbReference type="RefSeq" id="WP_240791645.1">
    <property type="nucleotide sequence ID" value="NZ_JBHSWA010000003.1"/>
</dbReference>
<evidence type="ECO:0000313" key="3">
    <source>
        <dbReference type="Proteomes" id="UP001596403"/>
    </source>
</evidence>